<reference evidence="2 3" key="1">
    <citation type="submission" date="2022-11" db="EMBL/GenBank/DDBJ databases">
        <title>The characterization of three novel Bacteroidetes species and genomic analysis of their roles in tidal elemental geochemical cycles.</title>
        <authorList>
            <person name="Ma K.-J."/>
        </authorList>
    </citation>
    <scope>NUCLEOTIDE SEQUENCE [LARGE SCALE GENOMIC DNA]</scope>
    <source>
        <strain evidence="2 3">M82</strain>
    </source>
</reference>
<dbReference type="Gene3D" id="3.10.20.10">
    <property type="match status" value="2"/>
</dbReference>
<keyword evidence="3" id="KW-1185">Reference proteome</keyword>
<evidence type="ECO:0000313" key="3">
    <source>
        <dbReference type="Proteomes" id="UP001207228"/>
    </source>
</evidence>
<organism evidence="2 3">
    <name type="scientific">Pontibacter anaerobius</name>
    <dbReference type="NCBI Taxonomy" id="2993940"/>
    <lineage>
        <taxon>Bacteria</taxon>
        <taxon>Pseudomonadati</taxon>
        <taxon>Bacteroidota</taxon>
        <taxon>Cytophagia</taxon>
        <taxon>Cytophagales</taxon>
        <taxon>Hymenobacteraceae</taxon>
        <taxon>Pontibacter</taxon>
    </lineage>
</organism>
<dbReference type="Proteomes" id="UP001207228">
    <property type="component" value="Unassembled WGS sequence"/>
</dbReference>
<dbReference type="Pfam" id="PF07566">
    <property type="entry name" value="DUF1543"/>
    <property type="match status" value="1"/>
</dbReference>
<protein>
    <submittedName>
        <fullName evidence="2">DUF1543 domain-containing protein</fullName>
    </submittedName>
</protein>
<name>A0ABT3RGH1_9BACT</name>
<feature type="domain" description="DUF1543" evidence="1">
    <location>
        <begin position="18"/>
        <end position="69"/>
    </location>
</feature>
<accession>A0ABT3RGH1</accession>
<dbReference type="EMBL" id="JAPFQO010000008">
    <property type="protein sequence ID" value="MCX2740942.1"/>
    <property type="molecule type" value="Genomic_DNA"/>
</dbReference>
<dbReference type="RefSeq" id="WP_266053005.1">
    <property type="nucleotide sequence ID" value="NZ_JAPFQO010000008.1"/>
</dbReference>
<comment type="caution">
    <text evidence="2">The sequence shown here is derived from an EMBL/GenBank/DDBJ whole genome shotgun (WGS) entry which is preliminary data.</text>
</comment>
<evidence type="ECO:0000259" key="1">
    <source>
        <dbReference type="Pfam" id="PF07566"/>
    </source>
</evidence>
<evidence type="ECO:0000313" key="2">
    <source>
        <dbReference type="EMBL" id="MCX2740942.1"/>
    </source>
</evidence>
<dbReference type="InterPro" id="IPR011440">
    <property type="entry name" value="DUF1543"/>
</dbReference>
<gene>
    <name evidence="2" type="ORF">OO017_13375</name>
</gene>
<sequence length="185" mass="20625">MQTPKLFMLMLGCRPAGRNTEQHDIFFSVAATLKDLVPEIQAFWPEAKGNIHVDAWREVTQVNGHSITVVPKAEAGASTDKLFFLNLGGYKPGEFDEFHYKMLAVAPDTAGAIKQAKQTAFYKNTGFKGAASHVDDKFGVDVDELYQVQDILPEAIKQKYSLQVTPNNSTAEDEMQLGYFQLHKL</sequence>
<proteinExistence type="predicted"/>